<protein>
    <submittedName>
        <fullName evidence="1">Uncharacterized protein</fullName>
    </submittedName>
</protein>
<organism evidence="1">
    <name type="scientific">Cladocopium goreaui</name>
    <dbReference type="NCBI Taxonomy" id="2562237"/>
    <lineage>
        <taxon>Eukaryota</taxon>
        <taxon>Sar</taxon>
        <taxon>Alveolata</taxon>
        <taxon>Dinophyceae</taxon>
        <taxon>Suessiales</taxon>
        <taxon>Symbiodiniaceae</taxon>
        <taxon>Cladocopium</taxon>
    </lineage>
</organism>
<keyword evidence="3" id="KW-1185">Reference proteome</keyword>
<evidence type="ECO:0000313" key="2">
    <source>
        <dbReference type="EMBL" id="CAL1171312.1"/>
    </source>
</evidence>
<evidence type="ECO:0000313" key="3">
    <source>
        <dbReference type="Proteomes" id="UP001152797"/>
    </source>
</evidence>
<accession>A0A9P1GN61</accession>
<evidence type="ECO:0000313" key="1">
    <source>
        <dbReference type="EMBL" id="CAI4017937.1"/>
    </source>
</evidence>
<reference evidence="2" key="2">
    <citation type="submission" date="2024-04" db="EMBL/GenBank/DDBJ databases">
        <authorList>
            <person name="Chen Y."/>
            <person name="Shah S."/>
            <person name="Dougan E. K."/>
            <person name="Thang M."/>
            <person name="Chan C."/>
        </authorList>
    </citation>
    <scope>NUCLEOTIDE SEQUENCE [LARGE SCALE GENOMIC DNA]</scope>
</reference>
<sequence>MSSSAEMLQTAAAASKAASTTTLKRRIRQRLHKKLGGVFSKKDFALAMERFKLLEAEDEDREPMPFEPEAALLSGSLPVRFTFIHFSTPARRKRSHSAALPEVMMSFLWAGGTCWRGWHDSQIMRVLPSLSAAFRGQV</sequence>
<dbReference type="EMBL" id="CAMXCT020006665">
    <property type="protein sequence ID" value="CAL1171312.1"/>
    <property type="molecule type" value="Genomic_DNA"/>
</dbReference>
<dbReference type="EMBL" id="CAMXCT030006665">
    <property type="protein sequence ID" value="CAL4805249.1"/>
    <property type="molecule type" value="Genomic_DNA"/>
</dbReference>
<gene>
    <name evidence="1" type="ORF">C1SCF055_LOCUS42545</name>
</gene>
<dbReference type="EMBL" id="CAMXCT010006665">
    <property type="protein sequence ID" value="CAI4017937.1"/>
    <property type="molecule type" value="Genomic_DNA"/>
</dbReference>
<dbReference type="OrthoDB" id="10625129at2759"/>
<comment type="caution">
    <text evidence="1">The sequence shown here is derived from an EMBL/GenBank/DDBJ whole genome shotgun (WGS) entry which is preliminary data.</text>
</comment>
<proteinExistence type="predicted"/>
<name>A0A9P1GN61_9DINO</name>
<dbReference type="Proteomes" id="UP001152797">
    <property type="component" value="Unassembled WGS sequence"/>
</dbReference>
<reference evidence="1" key="1">
    <citation type="submission" date="2022-10" db="EMBL/GenBank/DDBJ databases">
        <authorList>
            <person name="Chen Y."/>
            <person name="Dougan E. K."/>
            <person name="Chan C."/>
            <person name="Rhodes N."/>
            <person name="Thang M."/>
        </authorList>
    </citation>
    <scope>NUCLEOTIDE SEQUENCE</scope>
</reference>
<dbReference type="AlphaFoldDB" id="A0A9P1GN61"/>